<feature type="transmembrane region" description="Helical" evidence="1">
    <location>
        <begin position="38"/>
        <end position="62"/>
    </location>
</feature>
<organism evidence="2 3">
    <name type="scientific">Halalkalibacter suaedae</name>
    <dbReference type="NCBI Taxonomy" id="2822140"/>
    <lineage>
        <taxon>Bacteria</taxon>
        <taxon>Bacillati</taxon>
        <taxon>Bacillota</taxon>
        <taxon>Bacilli</taxon>
        <taxon>Bacillales</taxon>
        <taxon>Bacillaceae</taxon>
        <taxon>Halalkalibacter</taxon>
    </lineage>
</organism>
<feature type="transmembrane region" description="Helical" evidence="1">
    <location>
        <begin position="7"/>
        <end position="26"/>
    </location>
</feature>
<name>A0A940WWH2_9BACI</name>
<evidence type="ECO:0000256" key="1">
    <source>
        <dbReference type="SAM" id="Phobius"/>
    </source>
</evidence>
<accession>A0A940WWH2</accession>
<evidence type="ECO:0000313" key="2">
    <source>
        <dbReference type="EMBL" id="MBP3951872.1"/>
    </source>
</evidence>
<keyword evidence="1" id="KW-0812">Transmembrane</keyword>
<evidence type="ECO:0000313" key="3">
    <source>
        <dbReference type="Proteomes" id="UP000678228"/>
    </source>
</evidence>
<proteinExistence type="predicted"/>
<dbReference type="EMBL" id="JAGKSQ010000004">
    <property type="protein sequence ID" value="MBP3951872.1"/>
    <property type="molecule type" value="Genomic_DNA"/>
</dbReference>
<keyword evidence="3" id="KW-1185">Reference proteome</keyword>
<reference evidence="2" key="1">
    <citation type="submission" date="2021-03" db="EMBL/GenBank/DDBJ databases">
        <title>Bacillus suaedae sp. nov., isolated from Suaeda aralocaspica.</title>
        <authorList>
            <person name="Lei R.F.R."/>
        </authorList>
    </citation>
    <scope>NUCLEOTIDE SEQUENCE</scope>
    <source>
        <strain evidence="2">YZJH907-2</strain>
    </source>
</reference>
<dbReference type="RefSeq" id="WP_210597556.1">
    <property type="nucleotide sequence ID" value="NZ_JAGKSQ010000004.1"/>
</dbReference>
<keyword evidence="1" id="KW-0472">Membrane</keyword>
<sequence>MNQFLKYFIWTVIIGFVMYIGIRFQLNLEEKAETTYTLIPTTLFQVLFPIILGLLLRLPLLLDEINKKKRWTVNWAKIIVIGIPSLYIALTPLLYFTSFGNYLPLTLEMVMLESNTVTTVAGLIFGYLLLDSLKE</sequence>
<keyword evidence="1" id="KW-1133">Transmembrane helix</keyword>
<comment type="caution">
    <text evidence="2">The sequence shown here is derived from an EMBL/GenBank/DDBJ whole genome shotgun (WGS) entry which is preliminary data.</text>
</comment>
<feature type="transmembrane region" description="Helical" evidence="1">
    <location>
        <begin position="109"/>
        <end position="130"/>
    </location>
</feature>
<dbReference type="Proteomes" id="UP000678228">
    <property type="component" value="Unassembled WGS sequence"/>
</dbReference>
<dbReference type="AlphaFoldDB" id="A0A940WWH2"/>
<gene>
    <name evidence="2" type="ORF">J7W16_12095</name>
</gene>
<feature type="transmembrane region" description="Helical" evidence="1">
    <location>
        <begin position="74"/>
        <end position="97"/>
    </location>
</feature>
<protein>
    <submittedName>
        <fullName evidence="2">Uncharacterized protein</fullName>
    </submittedName>
</protein>